<gene>
    <name evidence="6" type="ORF">ACFFN0_08355</name>
</gene>
<dbReference type="SMART" id="SM00226">
    <property type="entry name" value="LMWPc"/>
    <property type="match status" value="1"/>
</dbReference>
<keyword evidence="3 6" id="KW-0378">Hydrolase</keyword>
<dbReference type="EMBL" id="JBHMAX010000016">
    <property type="protein sequence ID" value="MFB9732055.1"/>
    <property type="molecule type" value="Genomic_DNA"/>
</dbReference>
<evidence type="ECO:0000256" key="3">
    <source>
        <dbReference type="ARBA" id="ARBA00022801"/>
    </source>
</evidence>
<dbReference type="InterPro" id="IPR017867">
    <property type="entry name" value="Tyr_phospatase_low_mol_wt"/>
</dbReference>
<reference evidence="6 7" key="1">
    <citation type="submission" date="2024-09" db="EMBL/GenBank/DDBJ databases">
        <authorList>
            <person name="Sun Q."/>
            <person name="Mori K."/>
        </authorList>
    </citation>
    <scope>NUCLEOTIDE SEQUENCE [LARGE SCALE GENOMIC DNA]</scope>
    <source>
        <strain evidence="6 7">JCM 12763</strain>
    </source>
</reference>
<dbReference type="CDD" id="cd16343">
    <property type="entry name" value="LMWPTP"/>
    <property type="match status" value="1"/>
</dbReference>
<evidence type="ECO:0000259" key="5">
    <source>
        <dbReference type="SMART" id="SM00226"/>
    </source>
</evidence>
<dbReference type="Gene3D" id="3.40.50.2300">
    <property type="match status" value="1"/>
</dbReference>
<dbReference type="PANTHER" id="PTHR11717:SF7">
    <property type="entry name" value="LOW MOLECULAR WEIGHT PHOSPHOTYROSINE PROTEIN PHOSPHATASE"/>
    <property type="match status" value="1"/>
</dbReference>
<evidence type="ECO:0000256" key="1">
    <source>
        <dbReference type="ARBA" id="ARBA00011063"/>
    </source>
</evidence>
<dbReference type="InterPro" id="IPR023485">
    <property type="entry name" value="Ptyr_pPase"/>
</dbReference>
<evidence type="ECO:0000256" key="2">
    <source>
        <dbReference type="ARBA" id="ARBA00013064"/>
    </source>
</evidence>
<evidence type="ECO:0000313" key="6">
    <source>
        <dbReference type="EMBL" id="MFB9732055.1"/>
    </source>
</evidence>
<dbReference type="SUPFAM" id="SSF52788">
    <property type="entry name" value="Phosphotyrosine protein phosphatases I"/>
    <property type="match status" value="1"/>
</dbReference>
<sequence length="168" mass="18182">MHIMTVCLGNICRSPAAEAVLVRRLAEAGLDHVRVSSAGTADYHVGERPHPMSQAEGERRGYRFPTRAAQLEPADLEGADLVVVMDAANEQDVLALARRPEDARKVVRLGAFAPDAAEGVRDVPDPWGLPEAAYGRMYDQIEEAVEALVTAIVDGTLGQILDRRRAVS</sequence>
<keyword evidence="7" id="KW-1185">Reference proteome</keyword>
<organism evidence="6 7">
    <name type="scientific">Ornithinimicrobium kibberense</name>
    <dbReference type="NCBI Taxonomy" id="282060"/>
    <lineage>
        <taxon>Bacteria</taxon>
        <taxon>Bacillati</taxon>
        <taxon>Actinomycetota</taxon>
        <taxon>Actinomycetes</taxon>
        <taxon>Micrococcales</taxon>
        <taxon>Ornithinimicrobiaceae</taxon>
        <taxon>Ornithinimicrobium</taxon>
    </lineage>
</organism>
<dbReference type="PANTHER" id="PTHR11717">
    <property type="entry name" value="LOW MOLECULAR WEIGHT PROTEIN TYROSINE PHOSPHATASE"/>
    <property type="match status" value="1"/>
</dbReference>
<name>A0ABV5V2P5_9MICO</name>
<keyword evidence="4" id="KW-0904">Protein phosphatase</keyword>
<protein>
    <recommendedName>
        <fullName evidence="2">protein-tyrosine-phosphatase</fullName>
        <ecNumber evidence="2">3.1.3.48</ecNumber>
    </recommendedName>
</protein>
<evidence type="ECO:0000256" key="4">
    <source>
        <dbReference type="ARBA" id="ARBA00022912"/>
    </source>
</evidence>
<comment type="caution">
    <text evidence="6">The sequence shown here is derived from an EMBL/GenBank/DDBJ whole genome shotgun (WGS) entry which is preliminary data.</text>
</comment>
<feature type="domain" description="Phosphotyrosine protein phosphatase I" evidence="5">
    <location>
        <begin position="1"/>
        <end position="151"/>
    </location>
</feature>
<dbReference type="Proteomes" id="UP001589613">
    <property type="component" value="Unassembled WGS sequence"/>
</dbReference>
<comment type="similarity">
    <text evidence="1">Belongs to the low molecular weight phosphotyrosine protein phosphatase family.</text>
</comment>
<accession>A0ABV5V2P5</accession>
<dbReference type="InterPro" id="IPR050438">
    <property type="entry name" value="LMW_PTPase"/>
</dbReference>
<dbReference type="PRINTS" id="PR00719">
    <property type="entry name" value="LMWPTPASE"/>
</dbReference>
<dbReference type="RefSeq" id="WP_141339015.1">
    <property type="nucleotide sequence ID" value="NZ_JBHMAX010000016.1"/>
</dbReference>
<dbReference type="GO" id="GO:0004725">
    <property type="term" value="F:protein tyrosine phosphatase activity"/>
    <property type="evidence" value="ECO:0007669"/>
    <property type="project" value="UniProtKB-EC"/>
</dbReference>
<proteinExistence type="inferred from homology"/>
<dbReference type="Pfam" id="PF01451">
    <property type="entry name" value="LMWPc"/>
    <property type="match status" value="1"/>
</dbReference>
<evidence type="ECO:0000313" key="7">
    <source>
        <dbReference type="Proteomes" id="UP001589613"/>
    </source>
</evidence>
<dbReference type="EC" id="3.1.3.48" evidence="2"/>
<dbReference type="InterPro" id="IPR036196">
    <property type="entry name" value="Ptyr_pPase_sf"/>
</dbReference>